<dbReference type="PANTHER" id="PTHR22870:SF408">
    <property type="entry name" value="OS09G0560450 PROTEIN"/>
    <property type="match status" value="1"/>
</dbReference>
<dbReference type="PROSITE" id="PS50012">
    <property type="entry name" value="RCC1_3"/>
    <property type="match status" value="5"/>
</dbReference>
<dbReference type="PANTHER" id="PTHR22870">
    <property type="entry name" value="REGULATOR OF CHROMOSOME CONDENSATION"/>
    <property type="match status" value="1"/>
</dbReference>
<feature type="repeat" description="RCC1" evidence="2">
    <location>
        <begin position="421"/>
        <end position="472"/>
    </location>
</feature>
<evidence type="ECO:0000313" key="5">
    <source>
        <dbReference type="EMBL" id="VFT93827.1"/>
    </source>
</evidence>
<reference evidence="4" key="2">
    <citation type="submission" date="2019-06" db="EMBL/GenBank/DDBJ databases">
        <title>Genomics analysis of Aphanomyces spp. identifies a new class of oomycete effector associated with host adaptation.</title>
        <authorList>
            <person name="Gaulin E."/>
        </authorList>
    </citation>
    <scope>NUCLEOTIDE SEQUENCE</scope>
    <source>
        <strain evidence="4">CBS 578.67</strain>
    </source>
</reference>
<dbReference type="InterPro" id="IPR051210">
    <property type="entry name" value="Ub_ligase/GEF_domain"/>
</dbReference>
<dbReference type="EMBL" id="VJMH01006021">
    <property type="protein sequence ID" value="KAF0691795.1"/>
    <property type="molecule type" value="Genomic_DNA"/>
</dbReference>
<dbReference type="EMBL" id="CAADRA010006042">
    <property type="protein sequence ID" value="VFT93827.1"/>
    <property type="molecule type" value="Genomic_DNA"/>
</dbReference>
<accession>A0A485L840</accession>
<dbReference type="PROSITE" id="PS00626">
    <property type="entry name" value="RCC1_2"/>
    <property type="match status" value="2"/>
</dbReference>
<reference evidence="5 6" key="1">
    <citation type="submission" date="2019-03" db="EMBL/GenBank/DDBJ databases">
        <authorList>
            <person name="Gaulin E."/>
            <person name="Dumas B."/>
        </authorList>
    </citation>
    <scope>NUCLEOTIDE SEQUENCE [LARGE SCALE GENOMIC DNA]</scope>
    <source>
        <strain evidence="5">CBS 568.67</strain>
    </source>
</reference>
<protein>
    <submittedName>
        <fullName evidence="5">Aste57867_17066 protein</fullName>
    </submittedName>
</protein>
<sequence>MDDFSLQVRARIRLHRVLKEDKKPLQAPNVMSDATIHHPGQAGCFCRECLVFRKNEWRIGDLNPLVVGPRNQWVLYCWGDGERGALGTCATENIVEPYLVPPIMEQLTVEDASNRRWKIEREAKFTAMASGKYHTLLLTESQQLFACGDNSYLNLCAHVDPGMDPCDNLSTTPTSLMDKFRNLGQSRIVSIACSEYASFVLVDKPIDDDDSGHQMRNELDMLKGTKKKAKENEQREPNDHNHGAAPKETRTDVHLVYSWGRGDRGVLGHGSTASESLPRLVEVLNYYRVVQIAAGRDHVLALTELGGVFSFGSGNYGKLGLGDTKDVLVPTHIDYLEGVHVTAVSAGDDFSAILTDTAGSRQVFMWGKGEHGVLGNGDVVDKWKPTRVNALRGKVRMLSCGGAHTLLVAEATSTRVAKGATVVLSWGQNTYGQLGHRDNWDVHVPKIVDEIASHRITFVSAGARHSLALATDLGTVWAWGHGIHGHQPDHREKEWTSSALFFPRQIRLADLHVIGGVAGRGRTFVWGDRATFHASERPKADIDTLSGASQCSASAESKLLSSNCLRVSYRCGTCHLSTVCVVCAAKCHAAHCLELQWTMTDCLSKACDCAASGKCTLADGDRDDGGSTRNI</sequence>
<evidence type="ECO:0000256" key="2">
    <source>
        <dbReference type="PROSITE-ProRule" id="PRU00235"/>
    </source>
</evidence>
<gene>
    <name evidence="5" type="primary">Aste57867_17066</name>
    <name evidence="4" type="ORF">As57867_017008</name>
    <name evidence="5" type="ORF">ASTE57867_17066</name>
</gene>
<keyword evidence="1" id="KW-0677">Repeat</keyword>
<feature type="compositionally biased region" description="Basic and acidic residues" evidence="3">
    <location>
        <begin position="230"/>
        <end position="247"/>
    </location>
</feature>
<feature type="repeat" description="RCC1" evidence="2">
    <location>
        <begin position="254"/>
        <end position="305"/>
    </location>
</feature>
<dbReference type="Gene3D" id="2.130.10.30">
    <property type="entry name" value="Regulator of chromosome condensation 1/beta-lactamase-inhibitor protein II"/>
    <property type="match status" value="2"/>
</dbReference>
<evidence type="ECO:0000256" key="3">
    <source>
        <dbReference type="SAM" id="MobiDB-lite"/>
    </source>
</evidence>
<dbReference type="Pfam" id="PF13540">
    <property type="entry name" value="RCC1_2"/>
    <property type="match status" value="1"/>
</dbReference>
<feature type="repeat" description="RCC1" evidence="2">
    <location>
        <begin position="306"/>
        <end position="357"/>
    </location>
</feature>
<evidence type="ECO:0000256" key="1">
    <source>
        <dbReference type="ARBA" id="ARBA00022737"/>
    </source>
</evidence>
<dbReference type="AlphaFoldDB" id="A0A485L840"/>
<feature type="repeat" description="RCC1" evidence="2">
    <location>
        <begin position="361"/>
        <end position="411"/>
    </location>
</feature>
<dbReference type="SUPFAM" id="SSF50985">
    <property type="entry name" value="RCC1/BLIP-II"/>
    <property type="match status" value="2"/>
</dbReference>
<feature type="repeat" description="RCC1" evidence="2">
    <location>
        <begin position="73"/>
        <end position="141"/>
    </location>
</feature>
<dbReference type="PRINTS" id="PR00633">
    <property type="entry name" value="RCCNDNSATION"/>
</dbReference>
<organism evidence="5 6">
    <name type="scientific">Aphanomyces stellatus</name>
    <dbReference type="NCBI Taxonomy" id="120398"/>
    <lineage>
        <taxon>Eukaryota</taxon>
        <taxon>Sar</taxon>
        <taxon>Stramenopiles</taxon>
        <taxon>Oomycota</taxon>
        <taxon>Saprolegniomycetes</taxon>
        <taxon>Saprolegniales</taxon>
        <taxon>Verrucalvaceae</taxon>
        <taxon>Aphanomyces</taxon>
    </lineage>
</organism>
<dbReference type="Pfam" id="PF00415">
    <property type="entry name" value="RCC1"/>
    <property type="match status" value="4"/>
</dbReference>
<keyword evidence="6" id="KW-1185">Reference proteome</keyword>
<evidence type="ECO:0000313" key="4">
    <source>
        <dbReference type="EMBL" id="KAF0691795.1"/>
    </source>
</evidence>
<dbReference type="OrthoDB" id="8068875at2759"/>
<evidence type="ECO:0000313" key="6">
    <source>
        <dbReference type="Proteomes" id="UP000332933"/>
    </source>
</evidence>
<feature type="region of interest" description="Disordered" evidence="3">
    <location>
        <begin position="227"/>
        <end position="247"/>
    </location>
</feature>
<dbReference type="InterPro" id="IPR009091">
    <property type="entry name" value="RCC1/BLIP-II"/>
</dbReference>
<dbReference type="Proteomes" id="UP000332933">
    <property type="component" value="Unassembled WGS sequence"/>
</dbReference>
<proteinExistence type="predicted"/>
<name>A0A485L840_9STRA</name>
<dbReference type="InterPro" id="IPR000408">
    <property type="entry name" value="Reg_chr_condens"/>
</dbReference>